<feature type="compositionally biased region" description="Basic and acidic residues" evidence="1">
    <location>
        <begin position="54"/>
        <end position="72"/>
    </location>
</feature>
<accession>A0A5C3PTI3</accession>
<evidence type="ECO:0000313" key="3">
    <source>
        <dbReference type="Proteomes" id="UP000308197"/>
    </source>
</evidence>
<proteinExistence type="predicted"/>
<evidence type="ECO:0000256" key="1">
    <source>
        <dbReference type="SAM" id="MobiDB-lite"/>
    </source>
</evidence>
<sequence length="163" mass="17872">MWAVVARLIGLAKSGIVERATTRARRSRGERWSSAEARGPAGRALHPIIAQAPRGREQMEREKMVRDGDRARGPIAAGARTLRGPPHEESAKEHVVVERLTYVITASVKDGREAQSTQQTKAVQHWTNPSRIRSAPAARATVYKLPRDLGKASGIGQVRFKPA</sequence>
<dbReference type="AlphaFoldDB" id="A0A5C3PTI3"/>
<dbReference type="EMBL" id="ML210998">
    <property type="protein sequence ID" value="TFK92477.1"/>
    <property type="molecule type" value="Genomic_DNA"/>
</dbReference>
<organism evidence="2 3">
    <name type="scientific">Polyporus arcularius HHB13444</name>
    <dbReference type="NCBI Taxonomy" id="1314778"/>
    <lineage>
        <taxon>Eukaryota</taxon>
        <taxon>Fungi</taxon>
        <taxon>Dikarya</taxon>
        <taxon>Basidiomycota</taxon>
        <taxon>Agaricomycotina</taxon>
        <taxon>Agaricomycetes</taxon>
        <taxon>Polyporales</taxon>
        <taxon>Polyporaceae</taxon>
        <taxon>Polyporus</taxon>
    </lineage>
</organism>
<reference evidence="2 3" key="1">
    <citation type="journal article" date="2019" name="Nat. Ecol. Evol.">
        <title>Megaphylogeny resolves global patterns of mushroom evolution.</title>
        <authorList>
            <person name="Varga T."/>
            <person name="Krizsan K."/>
            <person name="Foldi C."/>
            <person name="Dima B."/>
            <person name="Sanchez-Garcia M."/>
            <person name="Sanchez-Ramirez S."/>
            <person name="Szollosi G.J."/>
            <person name="Szarkandi J.G."/>
            <person name="Papp V."/>
            <person name="Albert L."/>
            <person name="Andreopoulos W."/>
            <person name="Angelini C."/>
            <person name="Antonin V."/>
            <person name="Barry K.W."/>
            <person name="Bougher N.L."/>
            <person name="Buchanan P."/>
            <person name="Buyck B."/>
            <person name="Bense V."/>
            <person name="Catcheside P."/>
            <person name="Chovatia M."/>
            <person name="Cooper J."/>
            <person name="Damon W."/>
            <person name="Desjardin D."/>
            <person name="Finy P."/>
            <person name="Geml J."/>
            <person name="Haridas S."/>
            <person name="Hughes K."/>
            <person name="Justo A."/>
            <person name="Karasinski D."/>
            <person name="Kautmanova I."/>
            <person name="Kiss B."/>
            <person name="Kocsube S."/>
            <person name="Kotiranta H."/>
            <person name="LaButti K.M."/>
            <person name="Lechner B.E."/>
            <person name="Liimatainen K."/>
            <person name="Lipzen A."/>
            <person name="Lukacs Z."/>
            <person name="Mihaltcheva S."/>
            <person name="Morgado L.N."/>
            <person name="Niskanen T."/>
            <person name="Noordeloos M.E."/>
            <person name="Ohm R.A."/>
            <person name="Ortiz-Santana B."/>
            <person name="Ovrebo C."/>
            <person name="Racz N."/>
            <person name="Riley R."/>
            <person name="Savchenko A."/>
            <person name="Shiryaev A."/>
            <person name="Soop K."/>
            <person name="Spirin V."/>
            <person name="Szebenyi C."/>
            <person name="Tomsovsky M."/>
            <person name="Tulloss R.E."/>
            <person name="Uehling J."/>
            <person name="Grigoriev I.V."/>
            <person name="Vagvolgyi C."/>
            <person name="Papp T."/>
            <person name="Martin F.M."/>
            <person name="Miettinen O."/>
            <person name="Hibbett D.S."/>
            <person name="Nagy L.G."/>
        </authorList>
    </citation>
    <scope>NUCLEOTIDE SEQUENCE [LARGE SCALE GENOMIC DNA]</scope>
    <source>
        <strain evidence="2 3">HHB13444</strain>
    </source>
</reference>
<gene>
    <name evidence="2" type="ORF">K466DRAFT_228645</name>
</gene>
<keyword evidence="3" id="KW-1185">Reference proteome</keyword>
<protein>
    <submittedName>
        <fullName evidence="2">Uncharacterized protein</fullName>
    </submittedName>
</protein>
<evidence type="ECO:0000313" key="2">
    <source>
        <dbReference type="EMBL" id="TFK92477.1"/>
    </source>
</evidence>
<feature type="region of interest" description="Disordered" evidence="1">
    <location>
        <begin position="20"/>
        <end position="93"/>
    </location>
</feature>
<name>A0A5C3PTI3_9APHY</name>
<dbReference type="InParanoid" id="A0A5C3PTI3"/>
<dbReference type="Proteomes" id="UP000308197">
    <property type="component" value="Unassembled WGS sequence"/>
</dbReference>